<gene>
    <name evidence="2" type="ORF">UFOVP84_57</name>
</gene>
<dbReference type="SUPFAM" id="SSF52540">
    <property type="entry name" value="P-loop containing nucleoside triphosphate hydrolases"/>
    <property type="match status" value="1"/>
</dbReference>
<dbReference type="PANTHER" id="PTHR47962">
    <property type="entry name" value="ATP-DEPENDENT HELICASE LHR-RELATED-RELATED"/>
    <property type="match status" value="1"/>
</dbReference>
<name>A0A6J5L1M2_9CAUD</name>
<keyword evidence="2" id="KW-0547">Nucleotide-binding</keyword>
<dbReference type="GO" id="GO:0016887">
    <property type="term" value="F:ATP hydrolysis activity"/>
    <property type="evidence" value="ECO:0007669"/>
    <property type="project" value="TreeGrafter"/>
</dbReference>
<keyword evidence="2" id="KW-0067">ATP-binding</keyword>
<dbReference type="InterPro" id="IPR049430">
    <property type="entry name" value="UvsW_N_sf"/>
</dbReference>
<proteinExistence type="predicted"/>
<dbReference type="PANTHER" id="PTHR47962:SF5">
    <property type="entry name" value="ATP-DEPENDENT HELICASE LHR-RELATED"/>
    <property type="match status" value="1"/>
</dbReference>
<protein>
    <submittedName>
        <fullName evidence="2">SSL2 DNA or RNA helicases of superfamily II</fullName>
    </submittedName>
</protein>
<accession>A0A6J5L1M2</accession>
<evidence type="ECO:0000313" key="2">
    <source>
        <dbReference type="EMBL" id="CAB4127133.1"/>
    </source>
</evidence>
<dbReference type="SMART" id="SM00487">
    <property type="entry name" value="DEXDc"/>
    <property type="match status" value="1"/>
</dbReference>
<reference evidence="2" key="1">
    <citation type="submission" date="2020-04" db="EMBL/GenBank/DDBJ databases">
        <authorList>
            <person name="Chiriac C."/>
            <person name="Salcher M."/>
            <person name="Ghai R."/>
            <person name="Kavagutti S V."/>
        </authorList>
    </citation>
    <scope>NUCLEOTIDE SEQUENCE</scope>
</reference>
<keyword evidence="2" id="KW-0378">Hydrolase</keyword>
<feature type="domain" description="Helicase ATP-binding" evidence="1">
    <location>
        <begin position="122"/>
        <end position="279"/>
    </location>
</feature>
<dbReference type="Pfam" id="PF21241">
    <property type="entry name" value="UvsW_N"/>
    <property type="match status" value="1"/>
</dbReference>
<dbReference type="Pfam" id="PF04851">
    <property type="entry name" value="ResIII"/>
    <property type="match status" value="1"/>
</dbReference>
<dbReference type="Gene3D" id="3.40.50.300">
    <property type="entry name" value="P-loop containing nucleotide triphosphate hydrolases"/>
    <property type="match status" value="2"/>
</dbReference>
<dbReference type="EMBL" id="LR796208">
    <property type="protein sequence ID" value="CAB4127133.1"/>
    <property type="molecule type" value="Genomic_DNA"/>
</dbReference>
<dbReference type="GO" id="GO:0005524">
    <property type="term" value="F:ATP binding"/>
    <property type="evidence" value="ECO:0007669"/>
    <property type="project" value="InterPro"/>
</dbReference>
<dbReference type="InterPro" id="IPR027417">
    <property type="entry name" value="P-loop_NTPase"/>
</dbReference>
<dbReference type="PROSITE" id="PS51192">
    <property type="entry name" value="HELICASE_ATP_BIND_1"/>
    <property type="match status" value="1"/>
</dbReference>
<dbReference type="GO" id="GO:0003677">
    <property type="term" value="F:DNA binding"/>
    <property type="evidence" value="ECO:0007669"/>
    <property type="project" value="InterPro"/>
</dbReference>
<dbReference type="Gene3D" id="3.30.780.20">
    <property type="match status" value="1"/>
</dbReference>
<evidence type="ECO:0000259" key="1">
    <source>
        <dbReference type="PROSITE" id="PS51192"/>
    </source>
</evidence>
<sequence>MIRVEKHNEVYVRVFTDRSIDQELSDFFRFRVKGYQYMPSYKAKMWDGYARLYNLQTKTLYVGLIDYLIEFAKRNDYEIEVCPYLRQTNNISYDDVREFVLTLNLSARGKPIELRDYQVEAVQVALDRGRTLLVSPTASGKSAIIYSSLRWHLNQQRSCIIIVPSTTLVEQLYSDFEDYSTNNGFVVADHCQKLYSGFTKHITKQVLITTWQSIFKQPKGWFRQFDVVYTDEAHLAKASSLTGIMEKMDETIYRVGTTGTLDDSHVNKLTLEGLFGKVYQVTTTRQLMDNSSVAELKIKCIVLKYDDATRKMFKGTEYQKELDWLVTNYERNKFIRNLSISTTGNTLILFNYVDKHGKVLYEMIRNKVIDSRKVFFIHGGIDTQDREEIRNIVTKQGKYKNFTFGDIQIKIDYDEIVPLTNGMIKKGIELTLEDDVDDDWIKSKNV</sequence>
<dbReference type="InterPro" id="IPR049409">
    <property type="entry name" value="UvsW_N"/>
</dbReference>
<dbReference type="GO" id="GO:0004386">
    <property type="term" value="F:helicase activity"/>
    <property type="evidence" value="ECO:0007669"/>
    <property type="project" value="UniProtKB-KW"/>
</dbReference>
<organism evidence="2">
    <name type="scientific">uncultured Caudovirales phage</name>
    <dbReference type="NCBI Taxonomy" id="2100421"/>
    <lineage>
        <taxon>Viruses</taxon>
        <taxon>Duplodnaviria</taxon>
        <taxon>Heunggongvirae</taxon>
        <taxon>Uroviricota</taxon>
        <taxon>Caudoviricetes</taxon>
        <taxon>Peduoviridae</taxon>
        <taxon>Maltschvirus</taxon>
        <taxon>Maltschvirus maltsch</taxon>
    </lineage>
</organism>
<dbReference type="InterPro" id="IPR014001">
    <property type="entry name" value="Helicase_ATP-bd"/>
</dbReference>
<keyword evidence="2" id="KW-0347">Helicase</keyword>
<dbReference type="InterPro" id="IPR052511">
    <property type="entry name" value="ATP-dep_Helicase"/>
</dbReference>
<dbReference type="InterPro" id="IPR006935">
    <property type="entry name" value="Helicase/UvrB_N"/>
</dbReference>